<dbReference type="SUPFAM" id="SSF75005">
    <property type="entry name" value="Arabinanase/levansucrase/invertase"/>
    <property type="match status" value="1"/>
</dbReference>
<feature type="domain" description="Glycosyl hydrolase family 32 N-terminal" evidence="5">
    <location>
        <begin position="471"/>
        <end position="539"/>
    </location>
</feature>
<evidence type="ECO:0000256" key="3">
    <source>
        <dbReference type="ARBA" id="ARBA00023295"/>
    </source>
</evidence>
<dbReference type="InterPro" id="IPR013189">
    <property type="entry name" value="Glyco_hydro_32_C"/>
</dbReference>
<dbReference type="InterPro" id="IPR013148">
    <property type="entry name" value="Glyco_hydro_32_N"/>
</dbReference>
<dbReference type="PROSITE" id="PS00609">
    <property type="entry name" value="GLYCOSYL_HYDROL_F32"/>
    <property type="match status" value="1"/>
</dbReference>
<comment type="caution">
    <text evidence="7">The sequence shown here is derived from an EMBL/GenBank/DDBJ whole genome shotgun (WGS) entry which is preliminary data.</text>
</comment>
<proteinExistence type="inferred from homology"/>
<name>W7QG41_9ALTE</name>
<dbReference type="EMBL" id="ARZY01000002">
    <property type="protein sequence ID" value="EWH11904.1"/>
    <property type="molecule type" value="Genomic_DNA"/>
</dbReference>
<dbReference type="STRING" id="1328313.DS2_01923"/>
<gene>
    <name evidence="7" type="ORF">DS2_01923</name>
</gene>
<accession>W7QG41</accession>
<comment type="similarity">
    <text evidence="1 4">Belongs to the glycosyl hydrolase 32 family.</text>
</comment>
<keyword evidence="2 4" id="KW-0378">Hydrolase</keyword>
<evidence type="ECO:0000259" key="5">
    <source>
        <dbReference type="Pfam" id="PF00251"/>
    </source>
</evidence>
<evidence type="ECO:0000256" key="2">
    <source>
        <dbReference type="ARBA" id="ARBA00022801"/>
    </source>
</evidence>
<dbReference type="Pfam" id="PF00251">
    <property type="entry name" value="Glyco_hydro_32N"/>
    <property type="match status" value="2"/>
</dbReference>
<dbReference type="Gene3D" id="2.60.120.560">
    <property type="entry name" value="Exo-inulinase, domain 1"/>
    <property type="match status" value="1"/>
</dbReference>
<protein>
    <submittedName>
        <fullName evidence="7">Levanase</fullName>
    </submittedName>
</protein>
<dbReference type="GO" id="GO:0004575">
    <property type="term" value="F:sucrose alpha-glucosidase activity"/>
    <property type="evidence" value="ECO:0007669"/>
    <property type="project" value="TreeGrafter"/>
</dbReference>
<dbReference type="PANTHER" id="PTHR42800:SF1">
    <property type="entry name" value="EXOINULINASE INUD (AFU_ORTHOLOGUE AFUA_5G00480)"/>
    <property type="match status" value="1"/>
</dbReference>
<dbReference type="InterPro" id="IPR018053">
    <property type="entry name" value="Glyco_hydro_32_AS"/>
</dbReference>
<dbReference type="SUPFAM" id="SSF49899">
    <property type="entry name" value="Concanavalin A-like lectins/glucanases"/>
    <property type="match status" value="1"/>
</dbReference>
<reference evidence="7 8" key="1">
    <citation type="journal article" date="2014" name="Genome Announc.">
        <title>Draft Genome Sequence of the Agar-Degrading Bacterium Catenovulum sp. Strain DS-2, Isolated from Intestines of Haliotis diversicolor.</title>
        <authorList>
            <person name="Shan D."/>
            <person name="Li X."/>
            <person name="Gu Z."/>
            <person name="Wei G."/>
            <person name="Gao Z."/>
            <person name="Shao Z."/>
        </authorList>
    </citation>
    <scope>NUCLEOTIDE SEQUENCE [LARGE SCALE GENOMIC DNA]</scope>
    <source>
        <strain evidence="7 8">DS-2</strain>
    </source>
</reference>
<sequence>MASPVSAESGGAAFFTYLLSRIVMKLKKLTWLIALSMTAGLTTLPAAVHANQAVKPTTSKPEYFQHHRLQFHFSPQQGWMNDPNGMVYHNGEYHLFFQHYPDGTKWGPMHWGHAVSKDLVHWQELPIALFPDDKGWIFSGSAVVDKYNTSGLGTAENPPLVAIFTYHDKVAEAARAENVQTQALAYSLDNGRSWQKYAGNPVLEGGKIADFRDPKVFWHDESNQWVMALAVQNRIGFYASPNLKDWHHLSDFGAEYGAHGGYWECPDLIKMQVEGSSEEKYVLLVSLNPGGPNGGSGTQYFVGDFDGKTFKMDPQFKAEVTKIPAVFPQDYIFEDFEGSLAKWQKQGDSFKQSPIRARENEFIGRYGAQLANSFNTGDASRGKLISQQFSIEKAYINFVIAGGKYPKDAAMNLIVDDEIVASATGKNSGSMSIASWDVSKWQGKQAHLEIVDNAIGPWGHISVDQIAFADAPAKSAIEPAVWLDYGADNYAGVTWSGIEDGRHLFIGWMNNWAYANEVPTDQWRGAMTVPRELKLHKTAKGYRVASVPTAELDALQQNTSKGSNLAVKQTVSLDKKAKLTTELADISFEVDMQLASEFTIVLANNLNEQAVIRLNKETGLMSVDRTQAGQQRFDEDFPMVQTAPIETKQQYSVRIVQDVGSIEVFVDDGKATITSLVFPNKPFSQIQLQSDQGSLVTSWQISQLKSIW</sequence>
<feature type="domain" description="Glycosyl hydrolase family 32 N-terminal" evidence="5">
    <location>
        <begin position="72"/>
        <end position="316"/>
    </location>
</feature>
<organism evidence="7 8">
    <name type="scientific">Catenovulum agarivorans DS-2</name>
    <dbReference type="NCBI Taxonomy" id="1328313"/>
    <lineage>
        <taxon>Bacteria</taxon>
        <taxon>Pseudomonadati</taxon>
        <taxon>Pseudomonadota</taxon>
        <taxon>Gammaproteobacteria</taxon>
        <taxon>Alteromonadales</taxon>
        <taxon>Alteromonadaceae</taxon>
        <taxon>Catenovulum</taxon>
    </lineage>
</organism>
<dbReference type="InterPro" id="IPR013320">
    <property type="entry name" value="ConA-like_dom_sf"/>
</dbReference>
<dbReference type="PATRIC" id="fig|1328313.3.peg.400"/>
<evidence type="ECO:0000259" key="6">
    <source>
        <dbReference type="Pfam" id="PF08244"/>
    </source>
</evidence>
<evidence type="ECO:0000313" key="7">
    <source>
        <dbReference type="EMBL" id="EWH11904.1"/>
    </source>
</evidence>
<dbReference type="Gene3D" id="2.115.10.20">
    <property type="entry name" value="Glycosyl hydrolase domain, family 43"/>
    <property type="match status" value="2"/>
</dbReference>
<keyword evidence="8" id="KW-1185">Reference proteome</keyword>
<evidence type="ECO:0000256" key="1">
    <source>
        <dbReference type="ARBA" id="ARBA00009902"/>
    </source>
</evidence>
<dbReference type="GO" id="GO:0005987">
    <property type="term" value="P:sucrose catabolic process"/>
    <property type="evidence" value="ECO:0007669"/>
    <property type="project" value="TreeGrafter"/>
</dbReference>
<dbReference type="InterPro" id="IPR001362">
    <property type="entry name" value="Glyco_hydro_32"/>
</dbReference>
<evidence type="ECO:0000256" key="4">
    <source>
        <dbReference type="RuleBase" id="RU362110"/>
    </source>
</evidence>
<dbReference type="Proteomes" id="UP000019276">
    <property type="component" value="Unassembled WGS sequence"/>
</dbReference>
<feature type="domain" description="Glycosyl hydrolase family 32 C-terminal" evidence="6">
    <location>
        <begin position="551"/>
        <end position="695"/>
    </location>
</feature>
<dbReference type="OrthoDB" id="9801455at2"/>
<keyword evidence="3 4" id="KW-0326">Glycosidase</keyword>
<dbReference type="InterPro" id="IPR023296">
    <property type="entry name" value="Glyco_hydro_beta-prop_sf"/>
</dbReference>
<dbReference type="GO" id="GO:0005737">
    <property type="term" value="C:cytoplasm"/>
    <property type="evidence" value="ECO:0007669"/>
    <property type="project" value="TreeGrafter"/>
</dbReference>
<evidence type="ECO:0000313" key="8">
    <source>
        <dbReference type="Proteomes" id="UP000019276"/>
    </source>
</evidence>
<dbReference type="eggNOG" id="COG1621">
    <property type="taxonomic scope" value="Bacteria"/>
</dbReference>
<dbReference type="Pfam" id="PF08244">
    <property type="entry name" value="Glyco_hydro_32C"/>
    <property type="match status" value="1"/>
</dbReference>
<dbReference type="AlphaFoldDB" id="W7QG41"/>
<dbReference type="SMART" id="SM00640">
    <property type="entry name" value="Glyco_32"/>
    <property type="match status" value="1"/>
</dbReference>
<dbReference type="CDD" id="cd18622">
    <property type="entry name" value="GH32_Inu-like"/>
    <property type="match status" value="1"/>
</dbReference>
<dbReference type="PANTHER" id="PTHR42800">
    <property type="entry name" value="EXOINULINASE INUD (AFU_ORTHOLOGUE AFUA_5G00480)"/>
    <property type="match status" value="1"/>
</dbReference>